<dbReference type="AlphaFoldDB" id="A0A6J8ASE0"/>
<dbReference type="Proteomes" id="UP000507470">
    <property type="component" value="Unassembled WGS sequence"/>
</dbReference>
<dbReference type="PANTHER" id="PTHR10656">
    <property type="entry name" value="CELL FATE DETERMINING PROTEIN MAB21-RELATED"/>
    <property type="match status" value="1"/>
</dbReference>
<dbReference type="OrthoDB" id="5974599at2759"/>
<protein>
    <recommendedName>
        <fullName evidence="1">Mab-21-like nucleotidyltransferase domain-containing protein</fullName>
    </recommendedName>
</protein>
<feature type="domain" description="Mab-21-like nucleotidyltransferase" evidence="1">
    <location>
        <begin position="166"/>
        <end position="261"/>
    </location>
</feature>
<proteinExistence type="predicted"/>
<evidence type="ECO:0000313" key="2">
    <source>
        <dbReference type="EMBL" id="CAC5371193.1"/>
    </source>
</evidence>
<organism evidence="2 3">
    <name type="scientific">Mytilus coruscus</name>
    <name type="common">Sea mussel</name>
    <dbReference type="NCBI Taxonomy" id="42192"/>
    <lineage>
        <taxon>Eukaryota</taxon>
        <taxon>Metazoa</taxon>
        <taxon>Spiralia</taxon>
        <taxon>Lophotrochozoa</taxon>
        <taxon>Mollusca</taxon>
        <taxon>Bivalvia</taxon>
        <taxon>Autobranchia</taxon>
        <taxon>Pteriomorphia</taxon>
        <taxon>Mytilida</taxon>
        <taxon>Mytiloidea</taxon>
        <taxon>Mytilidae</taxon>
        <taxon>Mytilinae</taxon>
        <taxon>Mytilus</taxon>
    </lineage>
</organism>
<sequence>MPARTQEKRQQLLNSFSVDLTERCDAELAQAMKIYSGNFQKIKCEREERLASLKKQSDIFFRFLCLHIGTERIVKLRRLLLNKCFNSMLDDGFVIGSKSEGLDMAGSDIDILLCFQKAHEKGDISSNTISDYEYDSLKDNIQPGYVMLKTKGNTAELLPSNELNNRMQAIRNNRRLKNLLKTEMHGPAVMESVNEEEYDFVPSVKSESWPNIAMEWINRKRKFGWPSQEMIHSIVQKGCNIVPVGSSRNHESDEDWRLSINSSNKENLLHVLYDIANNGWKWVLKAKTLKRYLYFMSGEKYKMEILQKETYEKEQFDIFNLVYQIVFRYRQHICFIMSRVSPVNKHLLSTMCKIPVFRQKTLPVMCHYIDTDSQNLGNKALYTLRKLHMQFLIMASTDDILCGKVLLASWLYQQGKHNECLHVTDIGLQYLDLCIFHENKRIMKTELYEKVINFMHDITDIQYLSSYELMFPFESSIIVRELAEIFGANKTEIFYQYEIPMTYYCPRNYIYFLRCLCYFKLGDAEKCEYAYTEMNSVCDRYCESFKSRHKLSNFLLKLACNKIRHNITFDFNDCFEAALVLNQHIDEFDIADNDRLDFCSNMNELLQELGLNHGAITDLVFA</sequence>
<evidence type="ECO:0000313" key="3">
    <source>
        <dbReference type="Proteomes" id="UP000507470"/>
    </source>
</evidence>
<dbReference type="InterPro" id="IPR043519">
    <property type="entry name" value="NT_sf"/>
</dbReference>
<dbReference type="Pfam" id="PF03281">
    <property type="entry name" value="Mab-21"/>
    <property type="match status" value="1"/>
</dbReference>
<dbReference type="EMBL" id="CACVKT020001750">
    <property type="protein sequence ID" value="CAC5371193.1"/>
    <property type="molecule type" value="Genomic_DNA"/>
</dbReference>
<gene>
    <name evidence="2" type="ORF">MCOR_9737</name>
</gene>
<keyword evidence="3" id="KW-1185">Reference proteome</keyword>
<accession>A0A6J8ASE0</accession>
<name>A0A6J8ASE0_MYTCO</name>
<reference evidence="2 3" key="1">
    <citation type="submission" date="2020-06" db="EMBL/GenBank/DDBJ databases">
        <authorList>
            <person name="Li R."/>
            <person name="Bekaert M."/>
        </authorList>
    </citation>
    <scope>NUCLEOTIDE SEQUENCE [LARGE SCALE GENOMIC DNA]</scope>
    <source>
        <strain evidence="3">wild</strain>
    </source>
</reference>
<evidence type="ECO:0000259" key="1">
    <source>
        <dbReference type="Pfam" id="PF03281"/>
    </source>
</evidence>
<dbReference type="SUPFAM" id="SSF81301">
    <property type="entry name" value="Nucleotidyltransferase"/>
    <property type="match status" value="1"/>
</dbReference>
<dbReference type="InterPro" id="IPR046903">
    <property type="entry name" value="Mab-21-like_nuc_Trfase"/>
</dbReference>
<dbReference type="PANTHER" id="PTHR10656:SF69">
    <property type="entry name" value="MAB-21-LIKE HHH_H2TH-LIKE DOMAIN-CONTAINING PROTEIN"/>
    <property type="match status" value="1"/>
</dbReference>